<dbReference type="EMBL" id="CAUOFW020000432">
    <property type="protein sequence ID" value="CAK9134348.1"/>
    <property type="molecule type" value="Genomic_DNA"/>
</dbReference>
<reference evidence="2 3" key="1">
    <citation type="submission" date="2024-02" db="EMBL/GenBank/DDBJ databases">
        <authorList>
            <person name="Vignale AGUSTIN F."/>
            <person name="Sosa J E."/>
            <person name="Modenutti C."/>
        </authorList>
    </citation>
    <scope>NUCLEOTIDE SEQUENCE [LARGE SCALE GENOMIC DNA]</scope>
</reference>
<dbReference type="AlphaFoldDB" id="A0ABC8QP84"/>
<evidence type="ECO:0000313" key="3">
    <source>
        <dbReference type="Proteomes" id="UP001642360"/>
    </source>
</evidence>
<proteinExistence type="predicted"/>
<evidence type="ECO:0000313" key="2">
    <source>
        <dbReference type="EMBL" id="CAK9134348.1"/>
    </source>
</evidence>
<gene>
    <name evidence="2" type="ORF">ILEXP_LOCUS1283</name>
</gene>
<evidence type="ECO:0000256" key="1">
    <source>
        <dbReference type="SAM" id="MobiDB-lite"/>
    </source>
</evidence>
<organism evidence="2 3">
    <name type="scientific">Ilex paraguariensis</name>
    <name type="common">yerba mate</name>
    <dbReference type="NCBI Taxonomy" id="185542"/>
    <lineage>
        <taxon>Eukaryota</taxon>
        <taxon>Viridiplantae</taxon>
        <taxon>Streptophyta</taxon>
        <taxon>Embryophyta</taxon>
        <taxon>Tracheophyta</taxon>
        <taxon>Spermatophyta</taxon>
        <taxon>Magnoliopsida</taxon>
        <taxon>eudicotyledons</taxon>
        <taxon>Gunneridae</taxon>
        <taxon>Pentapetalae</taxon>
        <taxon>asterids</taxon>
        <taxon>campanulids</taxon>
        <taxon>Aquifoliales</taxon>
        <taxon>Aquifoliaceae</taxon>
        <taxon>Ilex</taxon>
    </lineage>
</organism>
<dbReference type="Proteomes" id="UP001642360">
    <property type="component" value="Unassembled WGS sequence"/>
</dbReference>
<feature type="region of interest" description="Disordered" evidence="1">
    <location>
        <begin position="1"/>
        <end position="92"/>
    </location>
</feature>
<feature type="compositionally biased region" description="Low complexity" evidence="1">
    <location>
        <begin position="20"/>
        <end position="33"/>
    </location>
</feature>
<feature type="non-terminal residue" evidence="2">
    <location>
        <position position="1"/>
    </location>
</feature>
<name>A0ABC8QP84_9AQUA</name>
<keyword evidence="3" id="KW-1185">Reference proteome</keyword>
<accession>A0ABC8QP84</accession>
<comment type="caution">
    <text evidence="2">The sequence shown here is derived from an EMBL/GenBank/DDBJ whole genome shotgun (WGS) entry which is preliminary data.</text>
</comment>
<sequence length="92" mass="10740">RLDVQRRAYSRSIRSRTRRMTTTSRSRCSCARTPPMTVIVPGRTGTLRDRTPSSTRDLPIGECGRRRSPRSPVARRSARTFFTPSREYRNRR</sequence>
<protein>
    <submittedName>
        <fullName evidence="2">Uncharacterized protein</fullName>
    </submittedName>
</protein>